<name>A0A6G1JPP5_9PLEO</name>
<evidence type="ECO:0000313" key="3">
    <source>
        <dbReference type="Proteomes" id="UP000799291"/>
    </source>
</evidence>
<keyword evidence="3" id="KW-1185">Reference proteome</keyword>
<accession>A0A6G1JPP5</accession>
<evidence type="ECO:0000256" key="1">
    <source>
        <dbReference type="SAM" id="MobiDB-lite"/>
    </source>
</evidence>
<dbReference type="EMBL" id="MU005569">
    <property type="protein sequence ID" value="KAF2692129.1"/>
    <property type="molecule type" value="Genomic_DNA"/>
</dbReference>
<proteinExistence type="predicted"/>
<dbReference type="Proteomes" id="UP000799291">
    <property type="component" value="Unassembled WGS sequence"/>
</dbReference>
<organism evidence="2 3">
    <name type="scientific">Lentithecium fluviatile CBS 122367</name>
    <dbReference type="NCBI Taxonomy" id="1168545"/>
    <lineage>
        <taxon>Eukaryota</taxon>
        <taxon>Fungi</taxon>
        <taxon>Dikarya</taxon>
        <taxon>Ascomycota</taxon>
        <taxon>Pezizomycotina</taxon>
        <taxon>Dothideomycetes</taxon>
        <taxon>Pleosporomycetidae</taxon>
        <taxon>Pleosporales</taxon>
        <taxon>Massarineae</taxon>
        <taxon>Lentitheciaceae</taxon>
        <taxon>Lentithecium</taxon>
    </lineage>
</organism>
<reference evidence="2" key="1">
    <citation type="journal article" date="2020" name="Stud. Mycol.">
        <title>101 Dothideomycetes genomes: a test case for predicting lifestyles and emergence of pathogens.</title>
        <authorList>
            <person name="Haridas S."/>
            <person name="Albert R."/>
            <person name="Binder M."/>
            <person name="Bloem J."/>
            <person name="Labutti K."/>
            <person name="Salamov A."/>
            <person name="Andreopoulos B."/>
            <person name="Baker S."/>
            <person name="Barry K."/>
            <person name="Bills G."/>
            <person name="Bluhm B."/>
            <person name="Cannon C."/>
            <person name="Castanera R."/>
            <person name="Culley D."/>
            <person name="Daum C."/>
            <person name="Ezra D."/>
            <person name="Gonzalez J."/>
            <person name="Henrissat B."/>
            <person name="Kuo A."/>
            <person name="Liang C."/>
            <person name="Lipzen A."/>
            <person name="Lutzoni F."/>
            <person name="Magnuson J."/>
            <person name="Mondo S."/>
            <person name="Nolan M."/>
            <person name="Ohm R."/>
            <person name="Pangilinan J."/>
            <person name="Park H.-J."/>
            <person name="Ramirez L."/>
            <person name="Alfaro M."/>
            <person name="Sun H."/>
            <person name="Tritt A."/>
            <person name="Yoshinaga Y."/>
            <person name="Zwiers L.-H."/>
            <person name="Turgeon B."/>
            <person name="Goodwin S."/>
            <person name="Spatafora J."/>
            <person name="Crous P."/>
            <person name="Grigoriev I."/>
        </authorList>
    </citation>
    <scope>NUCLEOTIDE SEQUENCE</scope>
    <source>
        <strain evidence="2">CBS 122367</strain>
    </source>
</reference>
<feature type="region of interest" description="Disordered" evidence="1">
    <location>
        <begin position="135"/>
        <end position="167"/>
    </location>
</feature>
<evidence type="ECO:0000313" key="2">
    <source>
        <dbReference type="EMBL" id="KAF2692129.1"/>
    </source>
</evidence>
<dbReference type="AlphaFoldDB" id="A0A6G1JPP5"/>
<sequence length="312" mass="34547">MSHFWGDPDAVQQLGYPKESMTDGELNSLGLKLVIQQALQTNTDLGNTTLNSTEVEAIQKFVATLSTAQNADAVALYFNILLDTWSELVDGKLMRAQLQALSDIERRAGRIIREINHLGRRATYLLEAHRGEALASQQAEDQELESETGERDVIGEETRHSNREPAQQDEMRYDGMDPFVRNMTTDDSWLDGKMTSPNGQVGFATVISDRSAARGKEKGARTSWLGRRTTYKTHGRTTPGTTDRPAYKTVGSTMLDGGGKGDGVPPTLHCDVEPEAEVHPNKPTLTTAFPRFERMSNLPKTKGFTIRLWPPG</sequence>
<protein>
    <submittedName>
        <fullName evidence="2">Uncharacterized protein</fullName>
    </submittedName>
</protein>
<feature type="compositionally biased region" description="Basic and acidic residues" evidence="1">
    <location>
        <begin position="148"/>
        <end position="163"/>
    </location>
</feature>
<gene>
    <name evidence="2" type="ORF">K458DRAFT_482719</name>
</gene>